<evidence type="ECO:0000313" key="3">
    <source>
        <dbReference type="Proteomes" id="UP001341840"/>
    </source>
</evidence>
<evidence type="ECO:0000256" key="1">
    <source>
        <dbReference type="SAM" id="MobiDB-lite"/>
    </source>
</evidence>
<evidence type="ECO:0000313" key="2">
    <source>
        <dbReference type="EMBL" id="MED6113449.1"/>
    </source>
</evidence>
<comment type="caution">
    <text evidence="2">The sequence shown here is derived from an EMBL/GenBank/DDBJ whole genome shotgun (WGS) entry which is preliminary data.</text>
</comment>
<proteinExistence type="predicted"/>
<feature type="region of interest" description="Disordered" evidence="1">
    <location>
        <begin position="1"/>
        <end position="81"/>
    </location>
</feature>
<gene>
    <name evidence="2" type="ORF">PIB30_070842</name>
</gene>
<reference evidence="2 3" key="1">
    <citation type="journal article" date="2023" name="Plants (Basel)">
        <title>Bridging the Gap: Combining Genomics and Transcriptomics Approaches to Understand Stylosanthes scabra, an Orphan Legume from the Brazilian Caatinga.</title>
        <authorList>
            <person name="Ferreira-Neto J.R.C."/>
            <person name="da Silva M.D."/>
            <person name="Binneck E."/>
            <person name="de Melo N.F."/>
            <person name="da Silva R.H."/>
            <person name="de Melo A.L.T.M."/>
            <person name="Pandolfi V."/>
            <person name="Bustamante F.O."/>
            <person name="Brasileiro-Vidal A.C."/>
            <person name="Benko-Iseppon A.M."/>
        </authorList>
    </citation>
    <scope>NUCLEOTIDE SEQUENCE [LARGE SCALE GENOMIC DNA]</scope>
    <source>
        <tissue evidence="2">Leaves</tissue>
    </source>
</reference>
<keyword evidence="3" id="KW-1185">Reference proteome</keyword>
<protein>
    <submittedName>
        <fullName evidence="2">Uncharacterized protein</fullName>
    </submittedName>
</protein>
<name>A0ABU6QQT2_9FABA</name>
<organism evidence="2 3">
    <name type="scientific">Stylosanthes scabra</name>
    <dbReference type="NCBI Taxonomy" id="79078"/>
    <lineage>
        <taxon>Eukaryota</taxon>
        <taxon>Viridiplantae</taxon>
        <taxon>Streptophyta</taxon>
        <taxon>Embryophyta</taxon>
        <taxon>Tracheophyta</taxon>
        <taxon>Spermatophyta</taxon>
        <taxon>Magnoliopsida</taxon>
        <taxon>eudicotyledons</taxon>
        <taxon>Gunneridae</taxon>
        <taxon>Pentapetalae</taxon>
        <taxon>rosids</taxon>
        <taxon>fabids</taxon>
        <taxon>Fabales</taxon>
        <taxon>Fabaceae</taxon>
        <taxon>Papilionoideae</taxon>
        <taxon>50 kb inversion clade</taxon>
        <taxon>dalbergioids sensu lato</taxon>
        <taxon>Dalbergieae</taxon>
        <taxon>Pterocarpus clade</taxon>
        <taxon>Stylosanthes</taxon>
    </lineage>
</organism>
<dbReference type="Proteomes" id="UP001341840">
    <property type="component" value="Unassembled WGS sequence"/>
</dbReference>
<sequence>MPVPTANELIRSVIRPSRSGPEDKQRRGSLKPSHRISGVALQSKEDNRAKGHHTPPPISQGLRGNITRPTRRKTGLRGLMPPPQLSLGFTMIYPSYHQSSSLSFRLAKYHVGVIPS</sequence>
<accession>A0ABU6QQT2</accession>
<dbReference type="EMBL" id="JASCZI010000806">
    <property type="protein sequence ID" value="MED6113449.1"/>
    <property type="molecule type" value="Genomic_DNA"/>
</dbReference>